<accession>A0ABQ1KPX3</accession>
<name>A0ABQ1KPX3_9GAMM</name>
<dbReference type="InterPro" id="IPR029044">
    <property type="entry name" value="Nucleotide-diphossugar_trans"/>
</dbReference>
<gene>
    <name evidence="2" type="ORF">GCM10011352_36330</name>
</gene>
<dbReference type="InterPro" id="IPR001173">
    <property type="entry name" value="Glyco_trans_2-like"/>
</dbReference>
<organism evidence="2 3">
    <name type="scientific">Marinobacterium zhoushanense</name>
    <dbReference type="NCBI Taxonomy" id="1679163"/>
    <lineage>
        <taxon>Bacteria</taxon>
        <taxon>Pseudomonadati</taxon>
        <taxon>Pseudomonadota</taxon>
        <taxon>Gammaproteobacteria</taxon>
        <taxon>Oceanospirillales</taxon>
        <taxon>Oceanospirillaceae</taxon>
        <taxon>Marinobacterium</taxon>
    </lineage>
</organism>
<dbReference type="PANTHER" id="PTHR22916">
    <property type="entry name" value="GLYCOSYLTRANSFERASE"/>
    <property type="match status" value="1"/>
</dbReference>
<dbReference type="GO" id="GO:0016740">
    <property type="term" value="F:transferase activity"/>
    <property type="evidence" value="ECO:0007669"/>
    <property type="project" value="UniProtKB-KW"/>
</dbReference>
<dbReference type="PANTHER" id="PTHR22916:SF3">
    <property type="entry name" value="UDP-GLCNAC:BETAGAL BETA-1,3-N-ACETYLGLUCOSAMINYLTRANSFERASE-LIKE PROTEIN 1"/>
    <property type="match status" value="1"/>
</dbReference>
<evidence type="ECO:0000313" key="3">
    <source>
        <dbReference type="Proteomes" id="UP000629025"/>
    </source>
</evidence>
<sequence length="260" mass="29644">MSELVTVIMPAFNVEKYIKEAIKSVLDQSYNNFELIVIDDCSSDSTYELVKALEACDSRIKGVQLKENSGAAVARNKGVELASGRYIAFLDSDDIWLPHKLETQVAFMVDNGYPFTFSAYERVSEKGQMLGNVGVPDKVHYRQLLKTCLIGCLTAMYDTQQLGKVYFPLISKRQDFGLWLQLLKRTEYAYGIDQVLAQYRVRTDSISANKASAASYTWKLYRDVEQLNLVESSYYFSHYAVRGVLRQKFPHLARRLGVLH</sequence>
<comment type="caution">
    <text evidence="2">The sequence shown here is derived from an EMBL/GenBank/DDBJ whole genome shotgun (WGS) entry which is preliminary data.</text>
</comment>
<dbReference type="RefSeq" id="WP_188750951.1">
    <property type="nucleotide sequence ID" value="NZ_BMIJ01000008.1"/>
</dbReference>
<evidence type="ECO:0000313" key="2">
    <source>
        <dbReference type="EMBL" id="GGC06823.1"/>
    </source>
</evidence>
<keyword evidence="3" id="KW-1185">Reference proteome</keyword>
<keyword evidence="2" id="KW-0808">Transferase</keyword>
<feature type="domain" description="Glycosyltransferase 2-like" evidence="1">
    <location>
        <begin position="6"/>
        <end position="118"/>
    </location>
</feature>
<proteinExistence type="predicted"/>
<reference evidence="3" key="1">
    <citation type="journal article" date="2019" name="Int. J. Syst. Evol. Microbiol.">
        <title>The Global Catalogue of Microorganisms (GCM) 10K type strain sequencing project: providing services to taxonomists for standard genome sequencing and annotation.</title>
        <authorList>
            <consortium name="The Broad Institute Genomics Platform"/>
            <consortium name="The Broad Institute Genome Sequencing Center for Infectious Disease"/>
            <person name="Wu L."/>
            <person name="Ma J."/>
        </authorList>
    </citation>
    <scope>NUCLEOTIDE SEQUENCE [LARGE SCALE GENOMIC DNA]</scope>
    <source>
        <strain evidence="3">CGMCC 1.15341</strain>
    </source>
</reference>
<dbReference type="EMBL" id="BMIJ01000008">
    <property type="protein sequence ID" value="GGC06823.1"/>
    <property type="molecule type" value="Genomic_DNA"/>
</dbReference>
<dbReference type="Pfam" id="PF00535">
    <property type="entry name" value="Glycos_transf_2"/>
    <property type="match status" value="1"/>
</dbReference>
<protein>
    <submittedName>
        <fullName evidence="2">Glycosyl transferase</fullName>
    </submittedName>
</protein>
<dbReference type="CDD" id="cd00761">
    <property type="entry name" value="Glyco_tranf_GTA_type"/>
    <property type="match status" value="1"/>
</dbReference>
<dbReference type="SUPFAM" id="SSF53448">
    <property type="entry name" value="Nucleotide-diphospho-sugar transferases"/>
    <property type="match status" value="1"/>
</dbReference>
<dbReference type="Gene3D" id="3.90.550.10">
    <property type="entry name" value="Spore Coat Polysaccharide Biosynthesis Protein SpsA, Chain A"/>
    <property type="match status" value="1"/>
</dbReference>
<evidence type="ECO:0000259" key="1">
    <source>
        <dbReference type="Pfam" id="PF00535"/>
    </source>
</evidence>
<dbReference type="Proteomes" id="UP000629025">
    <property type="component" value="Unassembled WGS sequence"/>
</dbReference>